<gene>
    <name evidence="2" type="ORF">CVT25_008639</name>
</gene>
<organism evidence="2 3">
    <name type="scientific">Psilocybe cyanescens</name>
    <dbReference type="NCBI Taxonomy" id="93625"/>
    <lineage>
        <taxon>Eukaryota</taxon>
        <taxon>Fungi</taxon>
        <taxon>Dikarya</taxon>
        <taxon>Basidiomycota</taxon>
        <taxon>Agaricomycotina</taxon>
        <taxon>Agaricomycetes</taxon>
        <taxon>Agaricomycetidae</taxon>
        <taxon>Agaricales</taxon>
        <taxon>Agaricineae</taxon>
        <taxon>Strophariaceae</taxon>
        <taxon>Psilocybe</taxon>
    </lineage>
</organism>
<dbReference type="SUPFAM" id="SSF53335">
    <property type="entry name" value="S-adenosyl-L-methionine-dependent methyltransferases"/>
    <property type="match status" value="1"/>
</dbReference>
<accession>A0A409XNU5</accession>
<comment type="caution">
    <text evidence="2">The sequence shown here is derived from an EMBL/GenBank/DDBJ whole genome shotgun (WGS) entry which is preliminary data.</text>
</comment>
<dbReference type="PANTHER" id="PTHR12303:SF13">
    <property type="match status" value="1"/>
</dbReference>
<dbReference type="Pfam" id="PF07942">
    <property type="entry name" value="CARME"/>
    <property type="match status" value="1"/>
</dbReference>
<dbReference type="OrthoDB" id="978at2759"/>
<dbReference type="PANTHER" id="PTHR12303">
    <property type="entry name" value="CARNOSINE N-METHYLTRANSFERASE"/>
    <property type="match status" value="1"/>
</dbReference>
<evidence type="ECO:0000256" key="1">
    <source>
        <dbReference type="SAM" id="Phobius"/>
    </source>
</evidence>
<dbReference type="Gene3D" id="3.40.50.150">
    <property type="entry name" value="Vaccinia Virus protein VP39"/>
    <property type="match status" value="1"/>
</dbReference>
<dbReference type="GO" id="GO:0008757">
    <property type="term" value="F:S-adenosylmethionine-dependent methyltransferase activity"/>
    <property type="evidence" value="ECO:0007669"/>
    <property type="project" value="InterPro"/>
</dbReference>
<dbReference type="InterPro" id="IPR012901">
    <property type="entry name" value="CARME"/>
</dbReference>
<keyword evidence="1" id="KW-0472">Membrane</keyword>
<dbReference type="EMBL" id="NHYD01001045">
    <property type="protein sequence ID" value="PPQ92418.1"/>
    <property type="molecule type" value="Genomic_DNA"/>
</dbReference>
<reference evidence="2 3" key="1">
    <citation type="journal article" date="2018" name="Evol. Lett.">
        <title>Horizontal gene cluster transfer increased hallucinogenic mushroom diversity.</title>
        <authorList>
            <person name="Reynolds H.T."/>
            <person name="Vijayakumar V."/>
            <person name="Gluck-Thaler E."/>
            <person name="Korotkin H.B."/>
            <person name="Matheny P.B."/>
            <person name="Slot J.C."/>
        </authorList>
    </citation>
    <scope>NUCLEOTIDE SEQUENCE [LARGE SCALE GENOMIC DNA]</scope>
    <source>
        <strain evidence="2 3">2631</strain>
    </source>
</reference>
<dbReference type="InterPro" id="IPR029063">
    <property type="entry name" value="SAM-dependent_MTases_sf"/>
</dbReference>
<sequence>MSFSDLRYILASDALLGCLFPLIILIIGYKHFSFDLTDLRFLLSIGPRKRHGHDHFSLERAYLSFDQYAKLSARELSNVRASYGKLGRVNKSIGFKIGYPKKLDRLREVTLLNATVTAGITELALGDLASLKSTDSSIDPLSADLGRVRESLKHYVRDWSEEGMRERTRIFAPILDVLKEVPIKDRGDTKVLVPGCGLGRLAWEISELGFDTTANELSYFMILALRFLFSPKTTNFVNEHSLSPYAHWFSHQLSNESLFRRISFPDVIPRFRSTFHLAEGDFLELKSPISRVPKLNGYDNIVTLFFIDTSLDVLTTMAHIYNLLKPGGTWINLGPLLWTGGGQAKVELSLEEVLQAAEEIGFMFESDETSLASRKTVECEYTGDKNAMMRWIYEAEFWVARKPESS</sequence>
<keyword evidence="1" id="KW-1133">Transmembrane helix</keyword>
<dbReference type="SMART" id="SM01296">
    <property type="entry name" value="N2227"/>
    <property type="match status" value="1"/>
</dbReference>
<dbReference type="Proteomes" id="UP000283269">
    <property type="component" value="Unassembled WGS sequence"/>
</dbReference>
<dbReference type="AlphaFoldDB" id="A0A409XNU5"/>
<keyword evidence="3" id="KW-1185">Reference proteome</keyword>
<evidence type="ECO:0000313" key="2">
    <source>
        <dbReference type="EMBL" id="PPQ92418.1"/>
    </source>
</evidence>
<protein>
    <submittedName>
        <fullName evidence="2">Uncharacterized protein</fullName>
    </submittedName>
</protein>
<evidence type="ECO:0000313" key="3">
    <source>
        <dbReference type="Proteomes" id="UP000283269"/>
    </source>
</evidence>
<name>A0A409XNU5_PSICY</name>
<keyword evidence="1" id="KW-0812">Transmembrane</keyword>
<proteinExistence type="predicted"/>
<feature type="transmembrane region" description="Helical" evidence="1">
    <location>
        <begin position="6"/>
        <end position="29"/>
    </location>
</feature>
<dbReference type="InParanoid" id="A0A409XNU5"/>